<dbReference type="RefSeq" id="WP_183362590.1">
    <property type="nucleotide sequence ID" value="NZ_BLXZ01000008.1"/>
</dbReference>
<dbReference type="CDD" id="cd00158">
    <property type="entry name" value="RHOD"/>
    <property type="match status" value="1"/>
</dbReference>
<proteinExistence type="predicted"/>
<evidence type="ECO:0000259" key="1">
    <source>
        <dbReference type="PROSITE" id="PS50206"/>
    </source>
</evidence>
<accession>A0A6V8NGA5</accession>
<dbReference type="InterPro" id="IPR036873">
    <property type="entry name" value="Rhodanese-like_dom_sf"/>
</dbReference>
<dbReference type="Proteomes" id="UP000587586">
    <property type="component" value="Unassembled WGS sequence"/>
</dbReference>
<dbReference type="Gene3D" id="2.40.128.110">
    <property type="entry name" value="Lipid/polyisoprenoid-binding, YceI-like"/>
    <property type="match status" value="1"/>
</dbReference>
<dbReference type="Pfam" id="PF00581">
    <property type="entry name" value="Rhodanese"/>
    <property type="match status" value="1"/>
</dbReference>
<feature type="domain" description="Rhodanese" evidence="1">
    <location>
        <begin position="16"/>
        <end position="110"/>
    </location>
</feature>
<dbReference type="PANTHER" id="PTHR34406">
    <property type="entry name" value="PROTEIN YCEI"/>
    <property type="match status" value="1"/>
</dbReference>
<dbReference type="SUPFAM" id="SSF101874">
    <property type="entry name" value="YceI-like"/>
    <property type="match status" value="1"/>
</dbReference>
<evidence type="ECO:0000313" key="3">
    <source>
        <dbReference type="Proteomes" id="UP000587586"/>
    </source>
</evidence>
<dbReference type="Pfam" id="PF04264">
    <property type="entry name" value="YceI"/>
    <property type="match status" value="1"/>
</dbReference>
<evidence type="ECO:0000313" key="2">
    <source>
        <dbReference type="EMBL" id="GFO69999.1"/>
    </source>
</evidence>
<dbReference type="SMART" id="SM00867">
    <property type="entry name" value="YceI"/>
    <property type="match status" value="1"/>
</dbReference>
<dbReference type="EMBL" id="BLXZ01000008">
    <property type="protein sequence ID" value="GFO69999.1"/>
    <property type="molecule type" value="Genomic_DNA"/>
</dbReference>
<keyword evidence="3" id="KW-1185">Reference proteome</keyword>
<dbReference type="InterPro" id="IPR001763">
    <property type="entry name" value="Rhodanese-like_dom"/>
</dbReference>
<dbReference type="InterPro" id="IPR036761">
    <property type="entry name" value="TTHA0802/YceI-like_sf"/>
</dbReference>
<dbReference type="SUPFAM" id="SSF52821">
    <property type="entry name" value="Rhodanese/Cell cycle control phosphatase"/>
    <property type="match status" value="1"/>
</dbReference>
<organism evidence="2 3">
    <name type="scientific">Geomonas limicola</name>
    <dbReference type="NCBI Taxonomy" id="2740186"/>
    <lineage>
        <taxon>Bacteria</taxon>
        <taxon>Pseudomonadati</taxon>
        <taxon>Thermodesulfobacteriota</taxon>
        <taxon>Desulfuromonadia</taxon>
        <taxon>Geobacterales</taxon>
        <taxon>Geobacteraceae</taxon>
        <taxon>Geomonas</taxon>
    </lineage>
</organism>
<dbReference type="Gene3D" id="3.40.250.10">
    <property type="entry name" value="Rhodanese-like domain"/>
    <property type="match status" value="1"/>
</dbReference>
<protein>
    <submittedName>
        <fullName evidence="2">Sulfurtransferase</fullName>
    </submittedName>
</protein>
<comment type="caution">
    <text evidence="2">The sequence shown here is derived from an EMBL/GenBank/DDBJ whole genome shotgun (WGS) entry which is preliminary data.</text>
</comment>
<sequence>MTCTIDPAGLARKLETSTDTVLLDVLLPEHYQAHHIPGALNACVYEVVFLETVRRLIPNPETPIVVYDTSSRSQASECALQKLSSAGYRNVCELTGGLEAWLAAGRPLEPAGAALQPSPEIAERSYRIDIGKSQVAWTGRNLNGRHTGTLAISSGEISIAHGQLTGRLVIDMKSLSNLDLQQADFRDMLINHLLSDDFFEVEHYPQAEARLKSWSPIAGATPGRANYLIEADLTIKEITHPVQFPALVAPEAEGIKAQATLEIDRTQWNIRYGSGKLFEKLGMHLVNDMVTLDFFLLAV</sequence>
<dbReference type="PANTHER" id="PTHR34406:SF1">
    <property type="entry name" value="PROTEIN YCEI"/>
    <property type="match status" value="1"/>
</dbReference>
<dbReference type="InterPro" id="IPR007372">
    <property type="entry name" value="Lipid/polyisoprenoid-bd_YceI"/>
</dbReference>
<dbReference type="PROSITE" id="PS50206">
    <property type="entry name" value="RHODANESE_3"/>
    <property type="match status" value="1"/>
</dbReference>
<reference evidence="3" key="1">
    <citation type="submission" date="2020-06" db="EMBL/GenBank/DDBJ databases">
        <title>Draft genomic sequecing of Geomonas sp. Red745.</title>
        <authorList>
            <person name="Itoh H."/>
            <person name="Xu Z.X."/>
            <person name="Ushijima N."/>
            <person name="Masuda Y."/>
            <person name="Shiratori Y."/>
            <person name="Senoo K."/>
        </authorList>
    </citation>
    <scope>NUCLEOTIDE SEQUENCE [LARGE SCALE GENOMIC DNA]</scope>
    <source>
        <strain evidence="3">Red745</strain>
    </source>
</reference>
<name>A0A6V8NGA5_9BACT</name>
<keyword evidence="2" id="KW-0808">Transferase</keyword>
<dbReference type="GO" id="GO:0016740">
    <property type="term" value="F:transferase activity"/>
    <property type="evidence" value="ECO:0007669"/>
    <property type="project" value="UniProtKB-KW"/>
</dbReference>
<dbReference type="AlphaFoldDB" id="A0A6V8NGA5"/>
<dbReference type="SMART" id="SM00450">
    <property type="entry name" value="RHOD"/>
    <property type="match status" value="1"/>
</dbReference>
<gene>
    <name evidence="2" type="ORF">GMLC_35780</name>
</gene>